<dbReference type="InterPro" id="IPR036526">
    <property type="entry name" value="C-N_Hydrolase_sf"/>
</dbReference>
<evidence type="ECO:0000256" key="2">
    <source>
        <dbReference type="ARBA" id="ARBA00022475"/>
    </source>
</evidence>
<protein>
    <submittedName>
        <fullName evidence="10">Apolipoprotein N-acyltransferase</fullName>
        <ecNumber evidence="10">2.3.1.-</ecNumber>
    </submittedName>
</protein>
<organism evidence="10 11">
    <name type="scientific">Pseudonocardia parietis</name>
    <dbReference type="NCBI Taxonomy" id="570936"/>
    <lineage>
        <taxon>Bacteria</taxon>
        <taxon>Bacillati</taxon>
        <taxon>Actinomycetota</taxon>
        <taxon>Actinomycetes</taxon>
        <taxon>Pseudonocardiales</taxon>
        <taxon>Pseudonocardiaceae</taxon>
        <taxon>Pseudonocardia</taxon>
    </lineage>
</organism>
<evidence type="ECO:0000256" key="4">
    <source>
        <dbReference type="ARBA" id="ARBA00022692"/>
    </source>
</evidence>
<keyword evidence="6 8" id="KW-0472">Membrane</keyword>
<keyword evidence="7 10" id="KW-0012">Acyltransferase</keyword>
<dbReference type="PANTHER" id="PTHR38686">
    <property type="entry name" value="APOLIPOPROTEIN N-ACYLTRANSFERASE"/>
    <property type="match status" value="1"/>
</dbReference>
<dbReference type="RefSeq" id="WP_210024482.1">
    <property type="nucleotide sequence ID" value="NZ_JAGINU010000001.1"/>
</dbReference>
<dbReference type="Pfam" id="PF00795">
    <property type="entry name" value="CN_hydrolase"/>
    <property type="match status" value="1"/>
</dbReference>
<feature type="transmembrane region" description="Helical" evidence="8">
    <location>
        <begin position="90"/>
        <end position="111"/>
    </location>
</feature>
<evidence type="ECO:0000256" key="3">
    <source>
        <dbReference type="ARBA" id="ARBA00022679"/>
    </source>
</evidence>
<keyword evidence="5 8" id="KW-1133">Transmembrane helix</keyword>
<comment type="subcellular location">
    <subcellularLocation>
        <location evidence="1">Cell membrane</location>
        <topology evidence="1">Multi-pass membrane protein</topology>
    </subcellularLocation>
</comment>
<dbReference type="PROSITE" id="PS50263">
    <property type="entry name" value="CN_HYDROLASE"/>
    <property type="match status" value="1"/>
</dbReference>
<dbReference type="PANTHER" id="PTHR38686:SF1">
    <property type="entry name" value="APOLIPOPROTEIN N-ACYLTRANSFERASE"/>
    <property type="match status" value="1"/>
</dbReference>
<dbReference type="GO" id="GO:0016746">
    <property type="term" value="F:acyltransferase activity"/>
    <property type="evidence" value="ECO:0007669"/>
    <property type="project" value="UniProtKB-KW"/>
</dbReference>
<evidence type="ECO:0000256" key="1">
    <source>
        <dbReference type="ARBA" id="ARBA00004651"/>
    </source>
</evidence>
<evidence type="ECO:0000313" key="11">
    <source>
        <dbReference type="Proteomes" id="UP001519295"/>
    </source>
</evidence>
<sequence length="501" mass="52708">MSGAPSTQRRRARATSAPNSLFLLAAGAVLLVLSQHGNPGIGLAGWLFAIPLLRYARQASVWTGALALAAIHAVAGVVWVVGIQLPTDEIPWAALVGCALLNLILVLPFVADRLVAVPLRGAHPVVASLVFPSARVAAELVLLTVSPFGTVFGSLAASQHDNLALLQLASVTGAFGISFLMAWFGSAACELWQRPGSLRPVGIVAGVTAVVMAAGAVVLAMPPGGETVRVAGVTPPRAQESVTDQMPSWEEAARDPATVRRVMAPVTEGMLESSRREAAAGARIVLWSEAATLVHETDLPELIRDAGTIAAEHDAYLLVTAGVFTEEPPHGRNLLAVVGPDGLHRVTYDKVHPVAGLEDIRPGTLPPPVLPTEFGRLAAMICYDLDFGDTAGVDADVVLLPSADWEGFDRLHTEKAAIRAVEYGYAVVRQDAYGTAATFDAHGRTLASADYYRTDQQVMSAEVPTVGVRTVYATIGDAFAYGCVLVLIGLVAVAVVVRRRR</sequence>
<dbReference type="Proteomes" id="UP001519295">
    <property type="component" value="Unassembled WGS sequence"/>
</dbReference>
<dbReference type="Pfam" id="PF20154">
    <property type="entry name" value="LNT_N"/>
    <property type="match status" value="1"/>
</dbReference>
<proteinExistence type="predicted"/>
<feature type="domain" description="CN hydrolase" evidence="9">
    <location>
        <begin position="249"/>
        <end position="465"/>
    </location>
</feature>
<evidence type="ECO:0000256" key="8">
    <source>
        <dbReference type="SAM" id="Phobius"/>
    </source>
</evidence>
<keyword evidence="3 10" id="KW-0808">Transferase</keyword>
<feature type="transmembrane region" description="Helical" evidence="8">
    <location>
        <begin position="201"/>
        <end position="221"/>
    </location>
</feature>
<dbReference type="InterPro" id="IPR003010">
    <property type="entry name" value="C-N_Hydrolase"/>
</dbReference>
<evidence type="ECO:0000256" key="6">
    <source>
        <dbReference type="ARBA" id="ARBA00023136"/>
    </source>
</evidence>
<feature type="transmembrane region" description="Helical" evidence="8">
    <location>
        <begin position="60"/>
        <end position="83"/>
    </location>
</feature>
<dbReference type="InterPro" id="IPR045378">
    <property type="entry name" value="LNT_N"/>
</dbReference>
<keyword evidence="4 8" id="KW-0812">Transmembrane</keyword>
<evidence type="ECO:0000256" key="5">
    <source>
        <dbReference type="ARBA" id="ARBA00022989"/>
    </source>
</evidence>
<dbReference type="InterPro" id="IPR004563">
    <property type="entry name" value="Apolipo_AcylTrfase"/>
</dbReference>
<keyword evidence="2" id="KW-1003">Cell membrane</keyword>
<dbReference type="SUPFAM" id="SSF56317">
    <property type="entry name" value="Carbon-nitrogen hydrolase"/>
    <property type="match status" value="1"/>
</dbReference>
<dbReference type="Gene3D" id="3.60.110.10">
    <property type="entry name" value="Carbon-nitrogen hydrolase"/>
    <property type="match status" value="1"/>
</dbReference>
<feature type="transmembrane region" description="Helical" evidence="8">
    <location>
        <begin position="164"/>
        <end position="189"/>
    </location>
</feature>
<keyword evidence="11" id="KW-1185">Reference proteome</keyword>
<feature type="transmembrane region" description="Helical" evidence="8">
    <location>
        <begin position="478"/>
        <end position="497"/>
    </location>
</feature>
<gene>
    <name evidence="10" type="ORF">JOF36_000120</name>
</gene>
<evidence type="ECO:0000259" key="9">
    <source>
        <dbReference type="PROSITE" id="PS50263"/>
    </source>
</evidence>
<reference evidence="10 11" key="1">
    <citation type="submission" date="2021-03" db="EMBL/GenBank/DDBJ databases">
        <title>Sequencing the genomes of 1000 actinobacteria strains.</title>
        <authorList>
            <person name="Klenk H.-P."/>
        </authorList>
    </citation>
    <scope>NUCLEOTIDE SEQUENCE [LARGE SCALE GENOMIC DNA]</scope>
    <source>
        <strain evidence="10 11">DSM 45256</strain>
    </source>
</reference>
<dbReference type="EC" id="2.3.1.-" evidence="10"/>
<dbReference type="EMBL" id="JAGINU010000001">
    <property type="protein sequence ID" value="MBP2364424.1"/>
    <property type="molecule type" value="Genomic_DNA"/>
</dbReference>
<accession>A0ABS4VKH1</accession>
<comment type="caution">
    <text evidence="10">The sequence shown here is derived from an EMBL/GenBank/DDBJ whole genome shotgun (WGS) entry which is preliminary data.</text>
</comment>
<name>A0ABS4VKH1_9PSEU</name>
<evidence type="ECO:0000313" key="10">
    <source>
        <dbReference type="EMBL" id="MBP2364424.1"/>
    </source>
</evidence>
<evidence type="ECO:0000256" key="7">
    <source>
        <dbReference type="ARBA" id="ARBA00023315"/>
    </source>
</evidence>